<gene>
    <name evidence="1" type="ORF">PoB_003842400</name>
</gene>
<evidence type="ECO:0000313" key="1">
    <source>
        <dbReference type="EMBL" id="GFO11919.1"/>
    </source>
</evidence>
<dbReference type="Proteomes" id="UP000735302">
    <property type="component" value="Unassembled WGS sequence"/>
</dbReference>
<reference evidence="1 2" key="1">
    <citation type="journal article" date="2021" name="Elife">
        <title>Chloroplast acquisition without the gene transfer in kleptoplastic sea slugs, Plakobranchus ocellatus.</title>
        <authorList>
            <person name="Maeda T."/>
            <person name="Takahashi S."/>
            <person name="Yoshida T."/>
            <person name="Shimamura S."/>
            <person name="Takaki Y."/>
            <person name="Nagai Y."/>
            <person name="Toyoda A."/>
            <person name="Suzuki Y."/>
            <person name="Arimoto A."/>
            <person name="Ishii H."/>
            <person name="Satoh N."/>
            <person name="Nishiyama T."/>
            <person name="Hasebe M."/>
            <person name="Maruyama T."/>
            <person name="Minagawa J."/>
            <person name="Obokata J."/>
            <person name="Shigenobu S."/>
        </authorList>
    </citation>
    <scope>NUCLEOTIDE SEQUENCE [LARGE SCALE GENOMIC DNA]</scope>
</reference>
<sequence>MNNENRARWILQVEAVQTFEVNEKNRSLREYFLLRVVSSHLHALLYRWASVGVGGSVTSEFALRSAGTLLSRARFPPSAPGLAEGLKSLRSPCCGQAIYKDFTPLLCRDIIL</sequence>
<proteinExistence type="predicted"/>
<protein>
    <submittedName>
        <fullName evidence="1">Uncharacterized protein</fullName>
    </submittedName>
</protein>
<evidence type="ECO:0000313" key="2">
    <source>
        <dbReference type="Proteomes" id="UP000735302"/>
    </source>
</evidence>
<organism evidence="1 2">
    <name type="scientific">Plakobranchus ocellatus</name>
    <dbReference type="NCBI Taxonomy" id="259542"/>
    <lineage>
        <taxon>Eukaryota</taxon>
        <taxon>Metazoa</taxon>
        <taxon>Spiralia</taxon>
        <taxon>Lophotrochozoa</taxon>
        <taxon>Mollusca</taxon>
        <taxon>Gastropoda</taxon>
        <taxon>Heterobranchia</taxon>
        <taxon>Euthyneura</taxon>
        <taxon>Panpulmonata</taxon>
        <taxon>Sacoglossa</taxon>
        <taxon>Placobranchoidea</taxon>
        <taxon>Plakobranchidae</taxon>
        <taxon>Plakobranchus</taxon>
    </lineage>
</organism>
<name>A0AAV4AZU3_9GAST</name>
<dbReference type="EMBL" id="BLXT01004368">
    <property type="protein sequence ID" value="GFO11919.1"/>
    <property type="molecule type" value="Genomic_DNA"/>
</dbReference>
<keyword evidence="2" id="KW-1185">Reference proteome</keyword>
<dbReference type="AlphaFoldDB" id="A0AAV4AZU3"/>
<comment type="caution">
    <text evidence="1">The sequence shown here is derived from an EMBL/GenBank/DDBJ whole genome shotgun (WGS) entry which is preliminary data.</text>
</comment>
<accession>A0AAV4AZU3</accession>